<proteinExistence type="predicted"/>
<comment type="caution">
    <text evidence="1">The sequence shown here is derived from an EMBL/GenBank/DDBJ whole genome shotgun (WGS) entry which is preliminary data.</text>
</comment>
<dbReference type="EMBL" id="JAEPWM010000001">
    <property type="protein sequence ID" value="MBK6004527.1"/>
    <property type="molecule type" value="Genomic_DNA"/>
</dbReference>
<protein>
    <recommendedName>
        <fullName evidence="3">GNAT family N-acetyltransferase</fullName>
    </recommendedName>
</protein>
<gene>
    <name evidence="1" type="ORF">JJB11_00365</name>
</gene>
<evidence type="ECO:0000313" key="1">
    <source>
        <dbReference type="EMBL" id="MBK6004527.1"/>
    </source>
</evidence>
<keyword evidence="2" id="KW-1185">Reference proteome</keyword>
<evidence type="ECO:0008006" key="3">
    <source>
        <dbReference type="Google" id="ProtNLM"/>
    </source>
</evidence>
<reference evidence="1" key="2">
    <citation type="submission" date="2021-01" db="EMBL/GenBank/DDBJ databases">
        <authorList>
            <person name="Kang M."/>
        </authorList>
    </citation>
    <scope>NUCLEOTIDE SEQUENCE</scope>
    <source>
        <strain evidence="1">KACC 17527</strain>
    </source>
</reference>
<dbReference type="AlphaFoldDB" id="A0A934TNJ7"/>
<sequence>MEIRRLRESDLDELLRLYAHLHTAGCYKVMLQTGRLDEGTFRFYESAGFDRHGKQAFIARPEI</sequence>
<dbReference type="RefSeq" id="WP_201165923.1">
    <property type="nucleotide sequence ID" value="NZ_JAEPWM010000001.1"/>
</dbReference>
<accession>A0A934TNJ7</accession>
<name>A0A934TNJ7_9BURK</name>
<dbReference type="Proteomes" id="UP000630528">
    <property type="component" value="Unassembled WGS sequence"/>
</dbReference>
<reference evidence="1" key="1">
    <citation type="journal article" date="2012" name="J. Microbiol. Biotechnol.">
        <title>Ramlibacter ginsenosidimutans sp. nov., with ginsenoside-converting activity.</title>
        <authorList>
            <person name="Wang L."/>
            <person name="An D.S."/>
            <person name="Kim S.G."/>
            <person name="Jin F.X."/>
            <person name="Kim S.C."/>
            <person name="Lee S.T."/>
            <person name="Im W.T."/>
        </authorList>
    </citation>
    <scope>NUCLEOTIDE SEQUENCE</scope>
    <source>
        <strain evidence="1">KACC 17527</strain>
    </source>
</reference>
<organism evidence="1 2">
    <name type="scientific">Ramlibacter ginsenosidimutans</name>
    <dbReference type="NCBI Taxonomy" id="502333"/>
    <lineage>
        <taxon>Bacteria</taxon>
        <taxon>Pseudomonadati</taxon>
        <taxon>Pseudomonadota</taxon>
        <taxon>Betaproteobacteria</taxon>
        <taxon>Burkholderiales</taxon>
        <taxon>Comamonadaceae</taxon>
        <taxon>Ramlibacter</taxon>
    </lineage>
</organism>
<evidence type="ECO:0000313" key="2">
    <source>
        <dbReference type="Proteomes" id="UP000630528"/>
    </source>
</evidence>